<dbReference type="STRING" id="126957.T1JIR2"/>
<feature type="compositionally biased region" description="Basic and acidic residues" evidence="5">
    <location>
        <begin position="573"/>
        <end position="582"/>
    </location>
</feature>
<feature type="region of interest" description="Disordered" evidence="5">
    <location>
        <begin position="239"/>
        <end position="261"/>
    </location>
</feature>
<feature type="region of interest" description="Disordered" evidence="5">
    <location>
        <begin position="515"/>
        <end position="627"/>
    </location>
</feature>
<name>T1JIR2_STRMM</name>
<dbReference type="GO" id="GO:0005654">
    <property type="term" value="C:nucleoplasm"/>
    <property type="evidence" value="ECO:0007669"/>
    <property type="project" value="UniProtKB-ARBA"/>
</dbReference>
<dbReference type="InterPro" id="IPR031557">
    <property type="entry name" value="N-CoR_GPS2_interact"/>
</dbReference>
<keyword evidence="3 4" id="KW-0175">Coiled coil</keyword>
<dbReference type="OMA" id="MAIYHEN"/>
<dbReference type="Gene3D" id="1.10.10.60">
    <property type="entry name" value="Homeodomain-like"/>
    <property type="match status" value="1"/>
</dbReference>
<dbReference type="PROSITE" id="PS51293">
    <property type="entry name" value="SANT"/>
    <property type="match status" value="1"/>
</dbReference>
<dbReference type="GO" id="GO:0000785">
    <property type="term" value="C:chromatin"/>
    <property type="evidence" value="ECO:0007669"/>
    <property type="project" value="TreeGrafter"/>
</dbReference>
<dbReference type="InterPro" id="IPR009057">
    <property type="entry name" value="Homeodomain-like_sf"/>
</dbReference>
<dbReference type="Pfam" id="PF15784">
    <property type="entry name" value="GPS2_interact"/>
    <property type="match status" value="1"/>
</dbReference>
<dbReference type="GO" id="GO:0032991">
    <property type="term" value="C:protein-containing complex"/>
    <property type="evidence" value="ECO:0007669"/>
    <property type="project" value="UniProtKB-ARBA"/>
</dbReference>
<proteinExistence type="inferred from homology"/>
<accession>T1JIR2</accession>
<evidence type="ECO:0000256" key="3">
    <source>
        <dbReference type="ARBA" id="ARBA00023054"/>
    </source>
</evidence>
<dbReference type="CDD" id="cd00167">
    <property type="entry name" value="SANT"/>
    <property type="match status" value="1"/>
</dbReference>
<dbReference type="SUPFAM" id="SSF46689">
    <property type="entry name" value="Homeodomain-like"/>
    <property type="match status" value="1"/>
</dbReference>
<dbReference type="EMBL" id="JH431198">
    <property type="status" value="NOT_ANNOTATED_CDS"/>
    <property type="molecule type" value="Genomic_DNA"/>
</dbReference>
<dbReference type="EnsemblMetazoa" id="SMAR013743-RA">
    <property type="protein sequence ID" value="SMAR013743-PA"/>
    <property type="gene ID" value="SMAR013743"/>
</dbReference>
<feature type="compositionally biased region" description="Low complexity" evidence="5">
    <location>
        <begin position="614"/>
        <end position="623"/>
    </location>
</feature>
<feature type="compositionally biased region" description="Polar residues" evidence="5">
    <location>
        <begin position="527"/>
        <end position="542"/>
    </location>
</feature>
<feature type="coiled-coil region" evidence="4">
    <location>
        <begin position="203"/>
        <end position="237"/>
    </location>
</feature>
<dbReference type="PANTHER" id="PTHR13992:SF39">
    <property type="entry name" value="SMRTER, ISOFORM G"/>
    <property type="match status" value="1"/>
</dbReference>
<comment type="subcellular location">
    <subcellularLocation>
        <location evidence="1">Nucleus</location>
    </subcellularLocation>
</comment>
<evidence type="ECO:0000256" key="4">
    <source>
        <dbReference type="SAM" id="Coils"/>
    </source>
</evidence>
<feature type="domain" description="SANT" evidence="6">
    <location>
        <begin position="452"/>
        <end position="503"/>
    </location>
</feature>
<protein>
    <recommendedName>
        <fullName evidence="6">SANT domain-containing protein</fullName>
    </recommendedName>
</protein>
<dbReference type="PhylomeDB" id="T1JIR2"/>
<organism evidence="7 8">
    <name type="scientific">Strigamia maritima</name>
    <name type="common">European centipede</name>
    <name type="synonym">Geophilus maritimus</name>
    <dbReference type="NCBI Taxonomy" id="126957"/>
    <lineage>
        <taxon>Eukaryota</taxon>
        <taxon>Metazoa</taxon>
        <taxon>Ecdysozoa</taxon>
        <taxon>Arthropoda</taxon>
        <taxon>Myriapoda</taxon>
        <taxon>Chilopoda</taxon>
        <taxon>Pleurostigmophora</taxon>
        <taxon>Geophilomorpha</taxon>
        <taxon>Linotaeniidae</taxon>
        <taxon>Strigamia</taxon>
    </lineage>
</organism>
<evidence type="ECO:0000256" key="5">
    <source>
        <dbReference type="SAM" id="MobiDB-lite"/>
    </source>
</evidence>
<comment type="similarity">
    <text evidence="2">Belongs to the N-CoR nuclear receptor corepressors family.</text>
</comment>
<dbReference type="InterPro" id="IPR051571">
    <property type="entry name" value="N-CoR_corepressor"/>
</dbReference>
<feature type="region of interest" description="Disordered" evidence="5">
    <location>
        <begin position="14"/>
        <end position="59"/>
    </location>
</feature>
<reference evidence="7" key="2">
    <citation type="submission" date="2015-02" db="UniProtKB">
        <authorList>
            <consortium name="EnsemblMetazoa"/>
        </authorList>
    </citation>
    <scope>IDENTIFICATION</scope>
</reference>
<dbReference type="HOGENOM" id="CLU_410283_0_0_1"/>
<dbReference type="eggNOG" id="KOG1878">
    <property type="taxonomic scope" value="Eukaryota"/>
</dbReference>
<feature type="compositionally biased region" description="Basic and acidic residues" evidence="5">
    <location>
        <begin position="242"/>
        <end position="257"/>
    </location>
</feature>
<dbReference type="AlphaFoldDB" id="T1JIR2"/>
<feature type="compositionally biased region" description="Gly residues" evidence="5">
    <location>
        <begin position="553"/>
        <end position="567"/>
    </location>
</feature>
<dbReference type="FunFam" id="1.10.10.60:FF:000026">
    <property type="entry name" value="Nuclear receptor corepressor 2 isoform 1"/>
    <property type="match status" value="1"/>
</dbReference>
<evidence type="ECO:0000256" key="1">
    <source>
        <dbReference type="ARBA" id="ARBA00004123"/>
    </source>
</evidence>
<dbReference type="InterPro" id="IPR017884">
    <property type="entry name" value="SANT_dom"/>
</dbReference>
<evidence type="ECO:0000259" key="6">
    <source>
        <dbReference type="PROSITE" id="PS51293"/>
    </source>
</evidence>
<feature type="compositionally biased region" description="Basic and acidic residues" evidence="5">
    <location>
        <begin position="590"/>
        <end position="602"/>
    </location>
</feature>
<evidence type="ECO:0000313" key="8">
    <source>
        <dbReference type="Proteomes" id="UP000014500"/>
    </source>
</evidence>
<dbReference type="Gene3D" id="1.20.5.430">
    <property type="match status" value="1"/>
</dbReference>
<evidence type="ECO:0000256" key="2">
    <source>
        <dbReference type="ARBA" id="ARBA00010097"/>
    </source>
</evidence>
<dbReference type="Proteomes" id="UP000014500">
    <property type="component" value="Unassembled WGS sequence"/>
</dbReference>
<reference evidence="8" key="1">
    <citation type="submission" date="2011-05" db="EMBL/GenBank/DDBJ databases">
        <authorList>
            <person name="Richards S.R."/>
            <person name="Qu J."/>
            <person name="Jiang H."/>
            <person name="Jhangiani S.N."/>
            <person name="Agravi P."/>
            <person name="Goodspeed R."/>
            <person name="Gross S."/>
            <person name="Mandapat C."/>
            <person name="Jackson L."/>
            <person name="Mathew T."/>
            <person name="Pu L."/>
            <person name="Thornton R."/>
            <person name="Saada N."/>
            <person name="Wilczek-Boney K.B."/>
            <person name="Lee S."/>
            <person name="Kovar C."/>
            <person name="Wu Y."/>
            <person name="Scherer S.E."/>
            <person name="Worley K.C."/>
            <person name="Muzny D.M."/>
            <person name="Gibbs R."/>
        </authorList>
    </citation>
    <scope>NUCLEOTIDE SEQUENCE</scope>
    <source>
        <strain evidence="8">Brora</strain>
    </source>
</reference>
<evidence type="ECO:0000313" key="7">
    <source>
        <dbReference type="EnsemblMetazoa" id="SMAR013743-PA"/>
    </source>
</evidence>
<dbReference type="Pfam" id="PF00249">
    <property type="entry name" value="Myb_DNA-binding"/>
    <property type="match status" value="1"/>
</dbReference>
<dbReference type="PANTHER" id="PTHR13992">
    <property type="entry name" value="NUCLEAR RECEPTOR CO-REPRESSOR RELATED NCOR"/>
    <property type="match status" value="1"/>
</dbReference>
<keyword evidence="8" id="KW-1185">Reference proteome</keyword>
<dbReference type="SMART" id="SM00717">
    <property type="entry name" value="SANT"/>
    <property type="match status" value="1"/>
</dbReference>
<sequence>MDAVLQISYPSLLHGLRAPHDGTSPYKRQTTPISPPLAVTRGYPYPQDPTRYPPSAHTAPSSIVYTTLYPSERHEFVRERYHESVPQPRRRPSLLPHADYVIMERERQLEQYRYIDREQVASGLPSHLLPSISGHYESEQVNKRPRLCMPDPKADLRQPLRIDTQDVIEIKREPAYNPQVEAISPTLPGDDMRPDSIPMRSSKDDLLQQISKVDREIAKAESQISKLKKKQAELEMVAANPETKDKNSEKSVSEPKHQSIAQVIYADNRKKVQEDRENLAKLGPKVELPLYNQPSDMAIYHENRRKFMAFKKNLIQLFKRRHRERQKHDVHLTDSYNTLYQQWLKKVDRIENSAKRKAKEAKMREFYEKQFPELKKQREDKERFSRVGTRIRSDAELEEIMDGLQEQELEDKKMRSYAVIPPILLHAKQRRLRFDNKNGLIEDPMAEHRDRQLLNLWTDQEKEIFKEKFLQHPKNFSLIAQYLDKKTVADCVQHYYLTKKGENYKQLLRKHNVRRKRFPKPHPQQPPTTNQSTGVTTRQGAANAQPDDSKSGNGNGGSHSGSGGNGSSGQSCRDGKESEKDGNGGNSNNKTDKDQKKEKDSETGDEQSDDNDGSNDNQDKSGGPHPCAVCKTMLEHFGQSRPVTKGNCAQYGLREEDVTDESRVCSSCRC</sequence>
<dbReference type="InterPro" id="IPR001005">
    <property type="entry name" value="SANT/Myb"/>
</dbReference>
<dbReference type="GO" id="GO:0006357">
    <property type="term" value="P:regulation of transcription by RNA polymerase II"/>
    <property type="evidence" value="ECO:0007669"/>
    <property type="project" value="TreeGrafter"/>
</dbReference>
<feature type="compositionally biased region" description="Acidic residues" evidence="5">
    <location>
        <begin position="603"/>
        <end position="613"/>
    </location>
</feature>